<reference evidence="3 4" key="1">
    <citation type="submission" date="2013-07" db="EMBL/GenBank/DDBJ databases">
        <authorList>
            <consortium name="DOE Joint Genome Institute"/>
            <person name="Reeve W."/>
            <person name="Huntemann M."/>
            <person name="Han J."/>
            <person name="Chen A."/>
            <person name="Kyrpides N."/>
            <person name="Mavromatis K."/>
            <person name="Markowitz V."/>
            <person name="Palaniappan K."/>
            <person name="Ivanova N."/>
            <person name="Schaumberg A."/>
            <person name="Pati A."/>
            <person name="Liolios K."/>
            <person name="Nordberg H.P."/>
            <person name="Cantor M.N."/>
            <person name="Hua S.X."/>
            <person name="Woyke T."/>
        </authorList>
    </citation>
    <scope>NUCLEOTIDE SEQUENCE [LARGE SCALE GENOMIC DNA]</scope>
    <source>
        <strain evidence="3 4">DSM 43889</strain>
    </source>
</reference>
<name>A0ABT1JK72_ACTCY</name>
<dbReference type="EMBL" id="AUBJ02000001">
    <property type="protein sequence ID" value="MCP2332887.1"/>
    <property type="molecule type" value="Genomic_DNA"/>
</dbReference>
<dbReference type="PANTHER" id="PTHR35176:SF2">
    <property type="entry name" value="F420H(2)-DEPENDENT REDUCTASE RV1155"/>
    <property type="match status" value="1"/>
</dbReference>
<dbReference type="PANTHER" id="PTHR35176">
    <property type="entry name" value="HEME OXYGENASE HI_0854-RELATED"/>
    <property type="match status" value="1"/>
</dbReference>
<dbReference type="Gene3D" id="2.30.110.10">
    <property type="entry name" value="Electron Transport, Fmn-binding Protein, Chain A"/>
    <property type="match status" value="1"/>
</dbReference>
<gene>
    <name evidence="3" type="ORF">G443_003157</name>
</gene>
<evidence type="ECO:0000313" key="3">
    <source>
        <dbReference type="EMBL" id="MCP2332887.1"/>
    </source>
</evidence>
<dbReference type="Proteomes" id="UP000791080">
    <property type="component" value="Unassembled WGS sequence"/>
</dbReference>
<dbReference type="InterPro" id="IPR052019">
    <property type="entry name" value="F420H2_bilvrd_red/Heme_oxyg"/>
</dbReference>
<dbReference type="Pfam" id="PF01243">
    <property type="entry name" value="PNPOx_N"/>
    <property type="match status" value="1"/>
</dbReference>
<comment type="caution">
    <text evidence="3">The sequence shown here is derived from an EMBL/GenBank/DDBJ whole genome shotgun (WGS) entry which is preliminary data.</text>
</comment>
<evidence type="ECO:0000256" key="1">
    <source>
        <dbReference type="ARBA" id="ARBA00023002"/>
    </source>
</evidence>
<keyword evidence="1" id="KW-0560">Oxidoreductase</keyword>
<accession>A0ABT1JK72</accession>
<proteinExistence type="predicted"/>
<organism evidence="3 4">
    <name type="scientific">Actinoalloteichus caeruleus DSM 43889</name>
    <dbReference type="NCBI Taxonomy" id="1120930"/>
    <lineage>
        <taxon>Bacteria</taxon>
        <taxon>Bacillati</taxon>
        <taxon>Actinomycetota</taxon>
        <taxon>Actinomycetes</taxon>
        <taxon>Pseudonocardiales</taxon>
        <taxon>Pseudonocardiaceae</taxon>
        <taxon>Actinoalloteichus</taxon>
        <taxon>Actinoalloteichus cyanogriseus</taxon>
    </lineage>
</organism>
<keyword evidence="4" id="KW-1185">Reference proteome</keyword>
<dbReference type="InterPro" id="IPR012349">
    <property type="entry name" value="Split_barrel_FMN-bd"/>
</dbReference>
<evidence type="ECO:0000313" key="4">
    <source>
        <dbReference type="Proteomes" id="UP000791080"/>
    </source>
</evidence>
<protein>
    <submittedName>
        <fullName evidence="3">PPOX class probable F420-dependent enzyme</fullName>
    </submittedName>
</protein>
<dbReference type="NCBIfam" id="TIGR03618">
    <property type="entry name" value="Rv1155_F420"/>
    <property type="match status" value="1"/>
</dbReference>
<evidence type="ECO:0000259" key="2">
    <source>
        <dbReference type="Pfam" id="PF01243"/>
    </source>
</evidence>
<dbReference type="SUPFAM" id="SSF50475">
    <property type="entry name" value="FMN-binding split barrel"/>
    <property type="match status" value="1"/>
</dbReference>
<feature type="domain" description="Pyridoxamine 5'-phosphate oxidase N-terminal" evidence="2">
    <location>
        <begin position="8"/>
        <end position="129"/>
    </location>
</feature>
<sequence>MELATAMETVRRQHRAVLATRRSDGSPQMSPVMTSVDDRGRVLVSTRATAFKVRNIERDPTVWLCVLPDEFFGDWLQLRGRCEVITLPAAMDLLESYYRSVAGEHPDWDEYRRAMEKEQRVILRVTPDQAGPDRSG</sequence>
<dbReference type="RefSeq" id="WP_026417788.1">
    <property type="nucleotide sequence ID" value="NZ_AUBJ02000001.1"/>
</dbReference>
<dbReference type="InterPro" id="IPR011576">
    <property type="entry name" value="Pyridox_Oxase_N"/>
</dbReference>
<dbReference type="InterPro" id="IPR019920">
    <property type="entry name" value="F420-binding_dom_put"/>
</dbReference>
<reference evidence="3 4" key="2">
    <citation type="submission" date="2022-06" db="EMBL/GenBank/DDBJ databases">
        <title>Genomic Encyclopedia of Type Strains, Phase I: the one thousand microbial genomes (KMG-I) project.</title>
        <authorList>
            <person name="Kyrpides N."/>
        </authorList>
    </citation>
    <scope>NUCLEOTIDE SEQUENCE [LARGE SCALE GENOMIC DNA]</scope>
    <source>
        <strain evidence="3 4">DSM 43889</strain>
    </source>
</reference>